<dbReference type="RefSeq" id="WP_345717288.1">
    <property type="nucleotide sequence ID" value="NZ_BAABFP010000005.1"/>
</dbReference>
<comment type="caution">
    <text evidence="3">The sequence shown here is derived from an EMBL/GenBank/DDBJ whole genome shotgun (WGS) entry which is preliminary data.</text>
</comment>
<protein>
    <submittedName>
        <fullName evidence="3">LLM class flavin-dependent oxidoreductase</fullName>
    </submittedName>
</protein>
<evidence type="ECO:0000313" key="4">
    <source>
        <dbReference type="Proteomes" id="UP001596189"/>
    </source>
</evidence>
<dbReference type="EMBL" id="JBHSRD010000002">
    <property type="protein sequence ID" value="MFC6006453.1"/>
    <property type="molecule type" value="Genomic_DNA"/>
</dbReference>
<dbReference type="Gene3D" id="3.20.20.30">
    <property type="entry name" value="Luciferase-like domain"/>
    <property type="match status" value="1"/>
</dbReference>
<evidence type="ECO:0000256" key="1">
    <source>
        <dbReference type="ARBA" id="ARBA00023002"/>
    </source>
</evidence>
<gene>
    <name evidence="3" type="ORF">ACFQDO_04845</name>
</gene>
<keyword evidence="4" id="KW-1185">Reference proteome</keyword>
<dbReference type="CDD" id="cd01097">
    <property type="entry name" value="Tetrahydromethanopterin_reductase"/>
    <property type="match status" value="1"/>
</dbReference>
<feature type="domain" description="Luciferase-like" evidence="2">
    <location>
        <begin position="14"/>
        <end position="233"/>
    </location>
</feature>
<keyword evidence="1" id="KW-0560">Oxidoreductase</keyword>
<organism evidence="3 4">
    <name type="scientific">Angustibacter luteus</name>
    <dbReference type="NCBI Taxonomy" id="658456"/>
    <lineage>
        <taxon>Bacteria</taxon>
        <taxon>Bacillati</taxon>
        <taxon>Actinomycetota</taxon>
        <taxon>Actinomycetes</taxon>
        <taxon>Kineosporiales</taxon>
        <taxon>Kineosporiaceae</taxon>
    </lineage>
</organism>
<sequence length="290" mass="30423">MVEVGAVFIPQLVPERLRSVAVAADDAGLPQLWLWEDCFKLGGVAAATAALAWTTRLKVGVGIFPVPLRNVALTAMELSTLHRLFPGRALLGVGHGVQSWMEQVGARAESPMTLLSEYLVALQGLLAGERVSADGRYVTLDEVALDWPPPSPPDLLAAGEGPKTLRLSGALADGTILTGGTTPDEVRRARELVDAARAESGRDGRNPITAFLPVATGADAQQRLDHECELWGWSSSDGHGVAGDVAAVAEGLSPWIEAGVDVVVLQPTQDEPDAEGFVAFAAEVGRVVTA</sequence>
<proteinExistence type="predicted"/>
<dbReference type="SUPFAM" id="SSF51679">
    <property type="entry name" value="Bacterial luciferase-like"/>
    <property type="match status" value="1"/>
</dbReference>
<accession>A0ABW1JC68</accession>
<dbReference type="PANTHER" id="PTHR43244:SF1">
    <property type="entry name" value="5,10-METHYLENETETRAHYDROMETHANOPTERIN REDUCTASE"/>
    <property type="match status" value="1"/>
</dbReference>
<evidence type="ECO:0000313" key="3">
    <source>
        <dbReference type="EMBL" id="MFC6006453.1"/>
    </source>
</evidence>
<dbReference type="InterPro" id="IPR011251">
    <property type="entry name" value="Luciferase-like_dom"/>
</dbReference>
<dbReference type="Pfam" id="PF00296">
    <property type="entry name" value="Bac_luciferase"/>
    <property type="match status" value="1"/>
</dbReference>
<reference evidence="4" key="1">
    <citation type="journal article" date="2019" name="Int. J. Syst. Evol. Microbiol.">
        <title>The Global Catalogue of Microorganisms (GCM) 10K type strain sequencing project: providing services to taxonomists for standard genome sequencing and annotation.</title>
        <authorList>
            <consortium name="The Broad Institute Genomics Platform"/>
            <consortium name="The Broad Institute Genome Sequencing Center for Infectious Disease"/>
            <person name="Wu L."/>
            <person name="Ma J."/>
        </authorList>
    </citation>
    <scope>NUCLEOTIDE SEQUENCE [LARGE SCALE GENOMIC DNA]</scope>
    <source>
        <strain evidence="4">KACC 14249</strain>
    </source>
</reference>
<dbReference type="InterPro" id="IPR036661">
    <property type="entry name" value="Luciferase-like_sf"/>
</dbReference>
<dbReference type="Proteomes" id="UP001596189">
    <property type="component" value="Unassembled WGS sequence"/>
</dbReference>
<name>A0ABW1JC68_9ACTN</name>
<dbReference type="PANTHER" id="PTHR43244">
    <property type="match status" value="1"/>
</dbReference>
<evidence type="ECO:0000259" key="2">
    <source>
        <dbReference type="Pfam" id="PF00296"/>
    </source>
</evidence>
<dbReference type="InterPro" id="IPR050564">
    <property type="entry name" value="F420-G6PD/mer"/>
</dbReference>